<dbReference type="InterPro" id="IPR013785">
    <property type="entry name" value="Aldolase_TIM"/>
</dbReference>
<dbReference type="CDD" id="cd00452">
    <property type="entry name" value="KDPG_aldolase"/>
    <property type="match status" value="1"/>
</dbReference>
<evidence type="ECO:0000256" key="3">
    <source>
        <dbReference type="ARBA" id="ARBA00011233"/>
    </source>
</evidence>
<sequence length="234" mass="25369">MPLAGSPDKKIKMAQYSRLEVATVMKETGMVPLFYHSNVSVAKKVLKACYDGGARLMEFTARGDFAFEIFGQLAKYAQSDLPGMILGVGSITDAGAASLFMQLGANFVVTPIFREDIAKVCNRRKVLWSPGCGSLTEIAQAEEHGCEVVKLFPGGIYGPDFVKAIKGPCPWTNVMPTGGVSPTEENLSAWFNAGVYCVGMGSKLISKEIIANQDYKGLQKKVSETINLIKKLRE</sequence>
<dbReference type="NCBIfam" id="NF005499">
    <property type="entry name" value="PRK07114.1"/>
    <property type="match status" value="1"/>
</dbReference>
<evidence type="ECO:0000256" key="1">
    <source>
        <dbReference type="ARBA" id="ARBA00004761"/>
    </source>
</evidence>
<keyword evidence="4" id="KW-0456">Lyase</keyword>
<name>A0A285MTN3_9FLAO</name>
<dbReference type="InterPro" id="IPR000887">
    <property type="entry name" value="Aldlse_KDPG_KHG"/>
</dbReference>
<proteinExistence type="inferred from homology"/>
<evidence type="ECO:0000256" key="2">
    <source>
        <dbReference type="ARBA" id="ARBA00006906"/>
    </source>
</evidence>
<protein>
    <submittedName>
        <fullName evidence="6">2-dehydro-3-deoxyphosphogluconate aldolase / (4S)-4-hydroxy-2-oxoglutarate aldolase</fullName>
    </submittedName>
</protein>
<organism evidence="6 7">
    <name type="scientific">Flagellimonas pacifica</name>
    <dbReference type="NCBI Taxonomy" id="1247520"/>
    <lineage>
        <taxon>Bacteria</taxon>
        <taxon>Pseudomonadati</taxon>
        <taxon>Bacteroidota</taxon>
        <taxon>Flavobacteriia</taxon>
        <taxon>Flavobacteriales</taxon>
        <taxon>Flavobacteriaceae</taxon>
        <taxon>Flagellimonas</taxon>
    </lineage>
</organism>
<dbReference type="Proteomes" id="UP000219048">
    <property type="component" value="Unassembled WGS sequence"/>
</dbReference>
<dbReference type="EMBL" id="OBEH01000002">
    <property type="protein sequence ID" value="SNZ00053.1"/>
    <property type="molecule type" value="Genomic_DNA"/>
</dbReference>
<dbReference type="Gene3D" id="3.20.20.70">
    <property type="entry name" value="Aldolase class I"/>
    <property type="match status" value="1"/>
</dbReference>
<reference evidence="7" key="1">
    <citation type="submission" date="2017-09" db="EMBL/GenBank/DDBJ databases">
        <authorList>
            <person name="Varghese N."/>
            <person name="Submissions S."/>
        </authorList>
    </citation>
    <scope>NUCLEOTIDE SEQUENCE [LARGE SCALE GENOMIC DNA]</scope>
    <source>
        <strain evidence="7">DSM 25885</strain>
    </source>
</reference>
<comment type="pathway">
    <text evidence="1">Carbohydrate acid metabolism.</text>
</comment>
<comment type="similarity">
    <text evidence="2">Belongs to the KHG/KDPG aldolase family.</text>
</comment>
<evidence type="ECO:0000313" key="6">
    <source>
        <dbReference type="EMBL" id="SNZ00053.1"/>
    </source>
</evidence>
<dbReference type="PANTHER" id="PTHR30246">
    <property type="entry name" value="2-KETO-3-DEOXY-6-PHOSPHOGLUCONATE ALDOLASE"/>
    <property type="match status" value="1"/>
</dbReference>
<dbReference type="Pfam" id="PF01081">
    <property type="entry name" value="Aldolase"/>
    <property type="match status" value="1"/>
</dbReference>
<dbReference type="PANTHER" id="PTHR30246:SF1">
    <property type="entry name" value="2-DEHYDRO-3-DEOXY-6-PHOSPHOGALACTONATE ALDOLASE-RELATED"/>
    <property type="match status" value="1"/>
</dbReference>
<keyword evidence="5" id="KW-0119">Carbohydrate metabolism</keyword>
<accession>A0A285MTN3</accession>
<dbReference type="SUPFAM" id="SSF51569">
    <property type="entry name" value="Aldolase"/>
    <property type="match status" value="1"/>
</dbReference>
<evidence type="ECO:0000256" key="4">
    <source>
        <dbReference type="ARBA" id="ARBA00023239"/>
    </source>
</evidence>
<evidence type="ECO:0000313" key="7">
    <source>
        <dbReference type="Proteomes" id="UP000219048"/>
    </source>
</evidence>
<gene>
    <name evidence="6" type="ORF">SAMN06265377_1870</name>
</gene>
<dbReference type="AlphaFoldDB" id="A0A285MTN3"/>
<keyword evidence="7" id="KW-1185">Reference proteome</keyword>
<comment type="subunit">
    <text evidence="3">Homotrimer.</text>
</comment>
<evidence type="ECO:0000256" key="5">
    <source>
        <dbReference type="ARBA" id="ARBA00023277"/>
    </source>
</evidence>
<dbReference type="GO" id="GO:0016829">
    <property type="term" value="F:lyase activity"/>
    <property type="evidence" value="ECO:0007669"/>
    <property type="project" value="UniProtKB-KW"/>
</dbReference>